<comment type="caution">
    <text evidence="2">The sequence shown here is derived from an EMBL/GenBank/DDBJ whole genome shotgun (WGS) entry which is preliminary data.</text>
</comment>
<dbReference type="AlphaFoldDB" id="A0A371QU34"/>
<accession>A0A371QU34</accession>
<evidence type="ECO:0000313" key="3">
    <source>
        <dbReference type="Proteomes" id="UP000257123"/>
    </source>
</evidence>
<reference evidence="2 3" key="1">
    <citation type="submission" date="2017-07" db="EMBL/GenBank/DDBJ databases">
        <title>Draft genome sequence of aerobic hyperthermophilic archaea, Pyrobaculum aerophilum YKB31 and YKB32.</title>
        <authorList>
            <person name="Mochizuki T."/>
            <person name="Berliner A.J."/>
            <person name="Yoshida-Takashima Y."/>
            <person name="Takaki Y."/>
            <person name="Nunoura T."/>
            <person name="Takai K."/>
        </authorList>
    </citation>
    <scope>NUCLEOTIDE SEQUENCE [LARGE SCALE GENOMIC DNA]</scope>
    <source>
        <strain evidence="2 3">YKB31</strain>
    </source>
</reference>
<evidence type="ECO:0000313" key="2">
    <source>
        <dbReference type="EMBL" id="RFA92372.1"/>
    </source>
</evidence>
<dbReference type="EMBL" id="NMUE01000090">
    <property type="protein sequence ID" value="RFA92372.1"/>
    <property type="molecule type" value="Genomic_DNA"/>
</dbReference>
<keyword evidence="1" id="KW-1133">Transmembrane helix</keyword>
<keyword evidence="1" id="KW-0472">Membrane</keyword>
<proteinExistence type="predicted"/>
<feature type="non-terminal residue" evidence="2">
    <location>
        <position position="93"/>
    </location>
</feature>
<organism evidence="2 3">
    <name type="scientific">Pyrobaculum aerophilum</name>
    <dbReference type="NCBI Taxonomy" id="13773"/>
    <lineage>
        <taxon>Archaea</taxon>
        <taxon>Thermoproteota</taxon>
        <taxon>Thermoprotei</taxon>
        <taxon>Thermoproteales</taxon>
        <taxon>Thermoproteaceae</taxon>
        <taxon>Pyrobaculum</taxon>
    </lineage>
</organism>
<evidence type="ECO:0000256" key="1">
    <source>
        <dbReference type="SAM" id="Phobius"/>
    </source>
</evidence>
<keyword evidence="1" id="KW-0812">Transmembrane</keyword>
<name>A0A371QU34_9CREN</name>
<protein>
    <submittedName>
        <fullName evidence="2">Uncharacterized protein</fullName>
    </submittedName>
</protein>
<sequence>MLEPLVLVPFIGLAMAGLIREYGFWRKEDRDFAQACKKISVIIPMRGVHPSTESNLVAITSQKVNTDVEYIFVVDSDVRSDWRRHNRRCDPGG</sequence>
<gene>
    <name evidence="2" type="ORF">CGL51_14380</name>
</gene>
<dbReference type="Proteomes" id="UP000257123">
    <property type="component" value="Unassembled WGS sequence"/>
</dbReference>
<feature type="transmembrane region" description="Helical" evidence="1">
    <location>
        <begin position="6"/>
        <end position="25"/>
    </location>
</feature>